<feature type="DNA-binding region" description="Homeobox" evidence="4">
    <location>
        <begin position="175"/>
        <end position="234"/>
    </location>
</feature>
<feature type="compositionally biased region" description="Pro residues" evidence="6">
    <location>
        <begin position="489"/>
        <end position="498"/>
    </location>
</feature>
<dbReference type="GO" id="GO:0000978">
    <property type="term" value="F:RNA polymerase II cis-regulatory region sequence-specific DNA binding"/>
    <property type="evidence" value="ECO:0007669"/>
    <property type="project" value="TreeGrafter"/>
</dbReference>
<evidence type="ECO:0000256" key="5">
    <source>
        <dbReference type="RuleBase" id="RU000682"/>
    </source>
</evidence>
<keyword evidence="3 4" id="KW-0539">Nucleus</keyword>
<dbReference type="PROSITE" id="PS50071">
    <property type="entry name" value="HOMEOBOX_2"/>
    <property type="match status" value="3"/>
</dbReference>
<feature type="region of interest" description="Disordered" evidence="6">
    <location>
        <begin position="169"/>
        <end position="211"/>
    </location>
</feature>
<evidence type="ECO:0000256" key="6">
    <source>
        <dbReference type="SAM" id="MobiDB-lite"/>
    </source>
</evidence>
<dbReference type="InterPro" id="IPR051000">
    <property type="entry name" value="Homeobox_DNA-bind_prot"/>
</dbReference>
<dbReference type="InterPro" id="IPR009057">
    <property type="entry name" value="Homeodomain-like_sf"/>
</dbReference>
<evidence type="ECO:0000313" key="9">
    <source>
        <dbReference type="Proteomes" id="UP000308730"/>
    </source>
</evidence>
<dbReference type="CDD" id="cd00086">
    <property type="entry name" value="homeodomain"/>
    <property type="match status" value="3"/>
</dbReference>
<dbReference type="Proteomes" id="UP000308730">
    <property type="component" value="Unassembled WGS sequence"/>
</dbReference>
<dbReference type="GO" id="GO:0030154">
    <property type="term" value="P:cell differentiation"/>
    <property type="evidence" value="ECO:0007669"/>
    <property type="project" value="TreeGrafter"/>
</dbReference>
<feature type="compositionally biased region" description="Low complexity" evidence="6">
    <location>
        <begin position="417"/>
        <end position="427"/>
    </location>
</feature>
<keyword evidence="1 4" id="KW-0238">DNA-binding</keyword>
<reference evidence="8 9" key="1">
    <citation type="submission" date="2019-02" db="EMBL/GenBank/DDBJ databases">
        <title>Genome sequencing of the rare red list fungi Antrodiella citrinella (Flaviporus citrinellus).</title>
        <authorList>
            <person name="Buettner E."/>
            <person name="Kellner H."/>
        </authorList>
    </citation>
    <scope>NUCLEOTIDE SEQUENCE [LARGE SCALE GENOMIC DNA]</scope>
    <source>
        <strain evidence="8 9">DSM 108506</strain>
    </source>
</reference>
<comment type="caution">
    <text evidence="8">The sequence shown here is derived from an EMBL/GenBank/DDBJ whole genome shotgun (WGS) entry which is preliminary data.</text>
</comment>
<dbReference type="InterPro" id="IPR017970">
    <property type="entry name" value="Homeobox_CS"/>
</dbReference>
<dbReference type="Gene3D" id="1.10.10.60">
    <property type="entry name" value="Homeodomain-like"/>
    <property type="match status" value="3"/>
</dbReference>
<dbReference type="InterPro" id="IPR001356">
    <property type="entry name" value="HD"/>
</dbReference>
<evidence type="ECO:0000313" key="8">
    <source>
        <dbReference type="EMBL" id="THH33172.1"/>
    </source>
</evidence>
<feature type="region of interest" description="Disordered" evidence="6">
    <location>
        <begin position="382"/>
        <end position="434"/>
    </location>
</feature>
<feature type="domain" description="Homeobox" evidence="7">
    <location>
        <begin position="326"/>
        <end position="386"/>
    </location>
</feature>
<organism evidence="8 9">
    <name type="scientific">Antrodiella citrinella</name>
    <dbReference type="NCBI Taxonomy" id="2447956"/>
    <lineage>
        <taxon>Eukaryota</taxon>
        <taxon>Fungi</taxon>
        <taxon>Dikarya</taxon>
        <taxon>Basidiomycota</taxon>
        <taxon>Agaricomycotina</taxon>
        <taxon>Agaricomycetes</taxon>
        <taxon>Polyporales</taxon>
        <taxon>Steccherinaceae</taxon>
        <taxon>Antrodiella</taxon>
    </lineage>
</organism>
<dbReference type="EMBL" id="SGPM01000010">
    <property type="protein sequence ID" value="THH33172.1"/>
    <property type="molecule type" value="Genomic_DNA"/>
</dbReference>
<feature type="region of interest" description="Disordered" evidence="6">
    <location>
        <begin position="1"/>
        <end position="44"/>
    </location>
</feature>
<feature type="compositionally biased region" description="Basic and acidic residues" evidence="6">
    <location>
        <begin position="19"/>
        <end position="33"/>
    </location>
</feature>
<dbReference type="OrthoDB" id="6159439at2759"/>
<feature type="region of interest" description="Disordered" evidence="6">
    <location>
        <begin position="466"/>
        <end position="514"/>
    </location>
</feature>
<keyword evidence="2 4" id="KW-0371">Homeobox</keyword>
<feature type="compositionally biased region" description="Basic and acidic residues" evidence="6">
    <location>
        <begin position="188"/>
        <end position="211"/>
    </location>
</feature>
<evidence type="ECO:0000256" key="1">
    <source>
        <dbReference type="ARBA" id="ARBA00023125"/>
    </source>
</evidence>
<comment type="subcellular location">
    <subcellularLocation>
        <location evidence="4 5">Nucleus</location>
    </subcellularLocation>
</comment>
<accession>A0A4S4N2K1</accession>
<evidence type="ECO:0000256" key="2">
    <source>
        <dbReference type="ARBA" id="ARBA00023155"/>
    </source>
</evidence>
<feature type="DNA-binding region" description="Homeobox" evidence="4">
    <location>
        <begin position="328"/>
        <end position="387"/>
    </location>
</feature>
<protein>
    <recommendedName>
        <fullName evidence="7">Homeobox domain-containing protein</fullName>
    </recommendedName>
</protein>
<dbReference type="SUPFAM" id="SSF46689">
    <property type="entry name" value="Homeodomain-like"/>
    <property type="match status" value="3"/>
</dbReference>
<dbReference type="PROSITE" id="PS00027">
    <property type="entry name" value="HOMEOBOX_1"/>
    <property type="match status" value="1"/>
</dbReference>
<dbReference type="PANTHER" id="PTHR24324:SF9">
    <property type="entry name" value="HOMEOBOX DOMAIN-CONTAINING PROTEIN"/>
    <property type="match status" value="1"/>
</dbReference>
<feature type="domain" description="Homeobox" evidence="7">
    <location>
        <begin position="33"/>
        <end position="93"/>
    </location>
</feature>
<feature type="compositionally biased region" description="Basic residues" evidence="6">
    <location>
        <begin position="34"/>
        <end position="43"/>
    </location>
</feature>
<proteinExistence type="predicted"/>
<sequence length="557" mass="62507">MVSAADLWPPLPAMPLDNSKQHRLDTPSHDAKDKPKKPRHRHSAFQLAALNELYDKNEHPPLDERTALAERLNMEVKTVNAWFQNKRASSKKRHKTTNPQFELPPISALIASVSSVPPPQPDFDDMSDDEHLPPLSEQNLAKIPHAIEHNRRQSAFYATGNPQHKHLFEADQAPHRKGRSRPSPQQSEELRKLYERNPHPSKEEREELGDRIGMRYQSVTNWFQNQRSIAKKRKDEEDAQSSGVKMDHDESSSSSRTYSPFPPSSSAVHPSLSVPPATRHPSLSSLAIPPRMRRVSPMSTHVDSRASSPRASPYRTAVVERASSVASGRARRSRPEPYQLEALKKLFHRTATPSIEERGALALEINMDVGKVTNWFRNLRQTTRKRTKRRSDDGEDDDDDISLATYTANSRDVSRAGSPLLSGSSSSLHDDGDVVMSDPTDLRYLHEASMRPEYDNKAHRVYSHLVHSRSHSDMGSDEEYQEAVTPSPESSPAPPSIVPPSTHSSRRAHAAQSPNAISLTVDALSYAEMEKATAKYHTGVKVEDALLLLSFHHNVVR</sequence>
<dbReference type="GO" id="GO:0000981">
    <property type="term" value="F:DNA-binding transcription factor activity, RNA polymerase II-specific"/>
    <property type="evidence" value="ECO:0007669"/>
    <property type="project" value="InterPro"/>
</dbReference>
<evidence type="ECO:0000256" key="4">
    <source>
        <dbReference type="PROSITE-ProRule" id="PRU00108"/>
    </source>
</evidence>
<gene>
    <name evidence="8" type="ORF">EUX98_g1029</name>
</gene>
<dbReference type="GO" id="GO:0005634">
    <property type="term" value="C:nucleus"/>
    <property type="evidence" value="ECO:0007669"/>
    <property type="project" value="UniProtKB-SubCell"/>
</dbReference>
<feature type="compositionally biased region" description="Low complexity" evidence="6">
    <location>
        <begin position="305"/>
        <end position="320"/>
    </location>
</feature>
<dbReference type="SMART" id="SM00389">
    <property type="entry name" value="HOX"/>
    <property type="match status" value="3"/>
</dbReference>
<dbReference type="Pfam" id="PF00046">
    <property type="entry name" value="Homeodomain"/>
    <property type="match status" value="3"/>
</dbReference>
<feature type="DNA-binding region" description="Homeobox" evidence="4">
    <location>
        <begin position="35"/>
        <end position="94"/>
    </location>
</feature>
<dbReference type="PANTHER" id="PTHR24324">
    <property type="entry name" value="HOMEOBOX PROTEIN HHEX"/>
    <property type="match status" value="1"/>
</dbReference>
<feature type="domain" description="Homeobox" evidence="7">
    <location>
        <begin position="173"/>
        <end position="233"/>
    </location>
</feature>
<evidence type="ECO:0000256" key="3">
    <source>
        <dbReference type="ARBA" id="ARBA00023242"/>
    </source>
</evidence>
<keyword evidence="9" id="KW-1185">Reference proteome</keyword>
<dbReference type="AlphaFoldDB" id="A0A4S4N2K1"/>
<name>A0A4S4N2K1_9APHY</name>
<evidence type="ECO:0000259" key="7">
    <source>
        <dbReference type="PROSITE" id="PS50071"/>
    </source>
</evidence>
<feature type="region of interest" description="Disordered" evidence="6">
    <location>
        <begin position="229"/>
        <end position="320"/>
    </location>
</feature>